<dbReference type="EMBL" id="BPLR01007119">
    <property type="protein sequence ID" value="GIY14627.1"/>
    <property type="molecule type" value="Genomic_DNA"/>
</dbReference>
<name>A0AAV4R2M0_CAEEX</name>
<evidence type="ECO:0000313" key="2">
    <source>
        <dbReference type="Proteomes" id="UP001054945"/>
    </source>
</evidence>
<reference evidence="1 2" key="1">
    <citation type="submission" date="2021-06" db="EMBL/GenBank/DDBJ databases">
        <title>Caerostris extrusa draft genome.</title>
        <authorList>
            <person name="Kono N."/>
            <person name="Arakawa K."/>
        </authorList>
    </citation>
    <scope>NUCLEOTIDE SEQUENCE [LARGE SCALE GENOMIC DNA]</scope>
</reference>
<organism evidence="1 2">
    <name type="scientific">Caerostris extrusa</name>
    <name type="common">Bark spider</name>
    <name type="synonym">Caerostris bankana</name>
    <dbReference type="NCBI Taxonomy" id="172846"/>
    <lineage>
        <taxon>Eukaryota</taxon>
        <taxon>Metazoa</taxon>
        <taxon>Ecdysozoa</taxon>
        <taxon>Arthropoda</taxon>
        <taxon>Chelicerata</taxon>
        <taxon>Arachnida</taxon>
        <taxon>Araneae</taxon>
        <taxon>Araneomorphae</taxon>
        <taxon>Entelegynae</taxon>
        <taxon>Araneoidea</taxon>
        <taxon>Araneidae</taxon>
        <taxon>Caerostris</taxon>
    </lineage>
</organism>
<sequence>MAFFFVSNPKPFMVRCFSAAFVFCGPAPSFFSGSGAVLFQFPWSHLASLYSGAAVTSPKKLLRRGLTYRKEYGLMLWKKIPYPIFLENC</sequence>
<keyword evidence="2" id="KW-1185">Reference proteome</keyword>
<dbReference type="AlphaFoldDB" id="A0AAV4R2M0"/>
<dbReference type="Proteomes" id="UP001054945">
    <property type="component" value="Unassembled WGS sequence"/>
</dbReference>
<evidence type="ECO:0000313" key="1">
    <source>
        <dbReference type="EMBL" id="GIY14627.1"/>
    </source>
</evidence>
<evidence type="ECO:0008006" key="3">
    <source>
        <dbReference type="Google" id="ProtNLM"/>
    </source>
</evidence>
<comment type="caution">
    <text evidence="1">The sequence shown here is derived from an EMBL/GenBank/DDBJ whole genome shotgun (WGS) entry which is preliminary data.</text>
</comment>
<accession>A0AAV4R2M0</accession>
<proteinExistence type="predicted"/>
<gene>
    <name evidence="1" type="ORF">CEXT_501541</name>
</gene>
<protein>
    <recommendedName>
        <fullName evidence="3">Secreted protein</fullName>
    </recommendedName>
</protein>